<dbReference type="PANTHER" id="PTHR31996">
    <property type="entry name" value="COILED-COIL DOMAIN-CONTAINING PROTEIN 115"/>
    <property type="match status" value="1"/>
</dbReference>
<proteinExistence type="predicted"/>
<dbReference type="eggNOG" id="ENOG502S6WS">
    <property type="taxonomic scope" value="Eukaryota"/>
</dbReference>
<evidence type="ECO:0000313" key="3">
    <source>
        <dbReference type="EMBL" id="EED13888.1"/>
    </source>
</evidence>
<name>B8MLW2_TALSN</name>
<feature type="region of interest" description="Disordered" evidence="2">
    <location>
        <begin position="1"/>
        <end position="25"/>
    </location>
</feature>
<dbReference type="EMBL" id="EQ962658">
    <property type="protein sequence ID" value="EED13888.1"/>
    <property type="molecule type" value="Genomic_DNA"/>
</dbReference>
<feature type="compositionally biased region" description="Polar residues" evidence="2">
    <location>
        <begin position="144"/>
        <end position="154"/>
    </location>
</feature>
<accession>B8MLW2</accession>
<feature type="compositionally biased region" description="Polar residues" evidence="2">
    <location>
        <begin position="1"/>
        <end position="13"/>
    </location>
</feature>
<feature type="compositionally biased region" description="Basic and acidic residues" evidence="2">
    <location>
        <begin position="132"/>
        <end position="143"/>
    </location>
</feature>
<sequence length="277" mass="32003">MSRISTPPLSPETSIEPKDEKCESTNNKIRQLDNLLERYLHLLDTHQKLQESVGKQLSSGFFQLAHANYVSSGRRFGEDFYDERMKATRRFWMSTRLEKVRFEVKYKSVLDQKNEDGEVNSKEEEEEEEAEQTAKEPVADETQHSNSDNEQQPDPASEIVTPPAQSEETTNSDKEEDTDSTTHYPEKVEESNKKKKKIFRSDDPISWYGILVPASLRSAQKSFIGAVDGGILELVSVISEMRCVEDMVYELRGEIEKKNRIDTRQEEVDPWLNRYVT</sequence>
<keyword evidence="4" id="KW-1185">Reference proteome</keyword>
<dbReference type="OrthoDB" id="408631at2759"/>
<dbReference type="GO" id="GO:1990871">
    <property type="term" value="C:Vma12-Vma22 assembly complex"/>
    <property type="evidence" value="ECO:0007669"/>
    <property type="project" value="TreeGrafter"/>
</dbReference>
<evidence type="ECO:0000256" key="1">
    <source>
        <dbReference type="ARBA" id="ARBA00093634"/>
    </source>
</evidence>
<gene>
    <name evidence="3" type="ORF">TSTA_101280</name>
</gene>
<feature type="region of interest" description="Disordered" evidence="2">
    <location>
        <begin position="114"/>
        <end position="196"/>
    </location>
</feature>
<dbReference type="AlphaFoldDB" id="B8MLW2"/>
<dbReference type="RefSeq" id="XP_002486126.1">
    <property type="nucleotide sequence ID" value="XM_002486081.1"/>
</dbReference>
<evidence type="ECO:0000313" key="4">
    <source>
        <dbReference type="Proteomes" id="UP000001745"/>
    </source>
</evidence>
<evidence type="ECO:0000256" key="2">
    <source>
        <dbReference type="SAM" id="MobiDB-lite"/>
    </source>
</evidence>
<dbReference type="PANTHER" id="PTHR31996:SF2">
    <property type="entry name" value="COILED-COIL DOMAIN-CONTAINING PROTEIN 115"/>
    <property type="match status" value="1"/>
</dbReference>
<dbReference type="Proteomes" id="UP000001745">
    <property type="component" value="Unassembled WGS sequence"/>
</dbReference>
<dbReference type="InParanoid" id="B8MLW2"/>
<organism evidence="3 4">
    <name type="scientific">Talaromyces stipitatus (strain ATCC 10500 / CBS 375.48 / QM 6759 / NRRL 1006)</name>
    <name type="common">Penicillium stipitatum</name>
    <dbReference type="NCBI Taxonomy" id="441959"/>
    <lineage>
        <taxon>Eukaryota</taxon>
        <taxon>Fungi</taxon>
        <taxon>Dikarya</taxon>
        <taxon>Ascomycota</taxon>
        <taxon>Pezizomycotina</taxon>
        <taxon>Eurotiomycetes</taxon>
        <taxon>Eurotiomycetidae</taxon>
        <taxon>Eurotiales</taxon>
        <taxon>Trichocomaceae</taxon>
        <taxon>Talaromyces</taxon>
        <taxon>Talaromyces sect. Talaromyces</taxon>
    </lineage>
</organism>
<dbReference type="HOGENOM" id="CLU_057721_0_0_1"/>
<reference evidence="4" key="1">
    <citation type="journal article" date="2015" name="Genome Announc.">
        <title>Genome sequence of the AIDS-associated pathogen Penicillium marneffei (ATCC18224) and its near taxonomic relative Talaromyces stipitatus (ATCC10500).</title>
        <authorList>
            <person name="Nierman W.C."/>
            <person name="Fedorova-Abrams N.D."/>
            <person name="Andrianopoulos A."/>
        </authorList>
    </citation>
    <scope>NUCLEOTIDE SEQUENCE [LARGE SCALE GENOMIC DNA]</scope>
    <source>
        <strain evidence="4">ATCC 10500 / CBS 375.48 / QM 6759 / NRRL 1006</strain>
    </source>
</reference>
<dbReference type="GO" id="GO:0051082">
    <property type="term" value="F:unfolded protein binding"/>
    <property type="evidence" value="ECO:0007669"/>
    <property type="project" value="TreeGrafter"/>
</dbReference>
<dbReference type="GeneID" id="8101816"/>
<dbReference type="GO" id="GO:0070072">
    <property type="term" value="P:vacuolar proton-transporting V-type ATPase complex assembly"/>
    <property type="evidence" value="ECO:0007669"/>
    <property type="project" value="InterPro"/>
</dbReference>
<dbReference type="InterPro" id="IPR040357">
    <property type="entry name" value="Vma22/CCDC115"/>
</dbReference>
<dbReference type="VEuPathDB" id="FungiDB:TSTA_101280"/>
<dbReference type="Pfam" id="PF21730">
    <property type="entry name" value="Vma22_CCDC115"/>
    <property type="match status" value="2"/>
</dbReference>
<protein>
    <recommendedName>
        <fullName evidence="1">Vacuolar ATPase assembly protein VMA22</fullName>
    </recommendedName>
</protein>
<dbReference type="STRING" id="441959.B8MLW2"/>
<dbReference type="PhylomeDB" id="B8MLW2"/>
<dbReference type="OMA" id="GQDCYDE"/>